<accession>A0A428KLF1</accession>
<evidence type="ECO:0000259" key="2">
    <source>
        <dbReference type="Pfam" id="PF01345"/>
    </source>
</evidence>
<dbReference type="Proteomes" id="UP000273500">
    <property type="component" value="Unassembled WGS sequence"/>
</dbReference>
<dbReference type="OrthoDB" id="7794186at2"/>
<feature type="region of interest" description="Disordered" evidence="1">
    <location>
        <begin position="200"/>
        <end position="224"/>
    </location>
</feature>
<dbReference type="SUPFAM" id="SSF49899">
    <property type="entry name" value="Concanavalin A-like lectins/glucanases"/>
    <property type="match status" value="1"/>
</dbReference>
<dbReference type="NCBIfam" id="TIGR04183">
    <property type="entry name" value="Por_Secre_tail"/>
    <property type="match status" value="1"/>
</dbReference>
<evidence type="ECO:0000313" key="3">
    <source>
        <dbReference type="EMBL" id="RSK47175.1"/>
    </source>
</evidence>
<dbReference type="GO" id="GO:0004553">
    <property type="term" value="F:hydrolase activity, hydrolyzing O-glycosyl compounds"/>
    <property type="evidence" value="ECO:0007669"/>
    <property type="project" value="UniProtKB-ARBA"/>
</dbReference>
<keyword evidence="4" id="KW-1185">Reference proteome</keyword>
<reference evidence="3 4" key="1">
    <citation type="submission" date="2018-12" db="EMBL/GenBank/DDBJ databases">
        <authorList>
            <person name="Feng G."/>
            <person name="Zhu H."/>
        </authorList>
    </citation>
    <scope>NUCLEOTIDE SEQUENCE [LARGE SCALE GENOMIC DNA]</scope>
    <source>
        <strain evidence="3 4">KCTC 12533</strain>
    </source>
</reference>
<dbReference type="InterPro" id="IPR026444">
    <property type="entry name" value="Secre_tail"/>
</dbReference>
<dbReference type="InterPro" id="IPR013320">
    <property type="entry name" value="ConA-like_dom_sf"/>
</dbReference>
<organism evidence="3 4">
    <name type="scientific">Hymenobacter rigui</name>
    <dbReference type="NCBI Taxonomy" id="334424"/>
    <lineage>
        <taxon>Bacteria</taxon>
        <taxon>Pseudomonadati</taxon>
        <taxon>Bacteroidota</taxon>
        <taxon>Cytophagia</taxon>
        <taxon>Cytophagales</taxon>
        <taxon>Hymenobacteraceae</taxon>
        <taxon>Hymenobacter</taxon>
    </lineage>
</organism>
<dbReference type="NCBIfam" id="TIGR01451">
    <property type="entry name" value="B_ant_repeat"/>
    <property type="match status" value="1"/>
</dbReference>
<dbReference type="InterPro" id="IPR001434">
    <property type="entry name" value="OmcB-like_DUF11"/>
</dbReference>
<proteinExistence type="predicted"/>
<dbReference type="Pfam" id="PF01345">
    <property type="entry name" value="DUF11"/>
    <property type="match status" value="1"/>
</dbReference>
<dbReference type="InterPro" id="IPR013783">
    <property type="entry name" value="Ig-like_fold"/>
</dbReference>
<dbReference type="Gene3D" id="2.60.120.200">
    <property type="match status" value="1"/>
</dbReference>
<evidence type="ECO:0000313" key="4">
    <source>
        <dbReference type="Proteomes" id="UP000273500"/>
    </source>
</evidence>
<protein>
    <submittedName>
        <fullName evidence="3">T9SS C-terminal target domain-containing protein</fullName>
    </submittedName>
</protein>
<dbReference type="Pfam" id="PF17963">
    <property type="entry name" value="Big_9"/>
    <property type="match status" value="1"/>
</dbReference>
<sequence>MAHHAAFAALVLLLHHSLPNAMSTTFLSSCSTRQRSRSLRRLFTSWGVILACSTAALAQFPRVESFKNTATSGSGFRLGGNPNSAVLTAASGVDANGSGYLRLTDNAGNQAGFAIDNASFPAPSGFSISFEFFSYGGNGADGFSVFLIDADKTSAAAFTSGASGGSLGYAQKTVDPISNGVPNGYVGIGIDEFGNFANPSEGRVGGPGSRPDAVSLRGPGNGQSNTDYPYLAGSGTLPFSLDVPTARAQQGSADFRRAYIDVIPQANGTYQITVRIQHGNAVTTAVNRVTISTPPPNLRIGFAGSTGGSNNFHEIRNLAIVKAPFANDDVAGTVFNVPVSLNILSNDVAQGSNLDATSVDLDPSTPAIDNTFTVAGQGTFTMGSNGVVSFTPVATFAGVVTIPYTVASVLGDRSSPANITIIVKGADLISSISGPTSASPGAQITYTINTSNLGTETATNVVPTVQLPTGLTGVVVSSGSYNASSGLVTFATTASLASGATAVVNTVRFTSPASGSVTATTGVSSATPDPVISNNTATITTVVEGVTNAATACATPGKDGPGALTSSSTPNTYFPGGATTVTNATSLTLGAAVGGTTPISVGDLVMILQTQGADLNTDNADTYGNGTAGGGNGNLGGATFTAGYYEYAIATNSVPLSGGTLTLAKALGRVYQRVDYNDASNPTGQRRFQVVRVPQYSSLMVTGAVTGTAWNGEAGGVLVLDVAGQTTFTGTGSRLDMSGKGFRGGGARQYTGNASYADADFRNVASTSTAGAHGSKGEGRAGTPRFVFNGTAVVDTGVEGYRTGSVGRGAPGNAGGGAADLMSTTANTGGAGGGGGSNDAAGGMGGRNNGSADNTIRAAGGAGFAGSLGRWFLGGGGGAGSTEEAGTQSSGGNGGGIVVLRTGYLSGTGELRANGGNAPTAGLTTSYTNGGGGGGAGGTVVLLATNTGGTANMTLTATGGIGGNALTGSSATYGPGGGGGGGFIFSNSDLGTEVNTGGARGNTGTATTAFGATAGANGVPVLNVTDAGSTIIGGSGPCLPSLSVAMATSTPNVQRMGGAGSSVQPATFTITVSNTGGQATGVNVLAALANNIIRYDGGFTPVITLRDANGTTTSVTGVTLPNNNVSQAEFGNLIIPGGATLTITFRATLAASAQDNFAYQANATVTYADPFRTTAAAVVTPGGNYAGTTDGSLGAAGGSNYSASSSSNEDVTISRPLPVTLISFAAKAAGQDAVLTWATAQELNNDRFEVERSLNGVDFEQVGSVQGKGTTSAASTYRFLDAGAGRRTSKMVYYRLRQVDLDGPGTYSMVRTVRFERAQGSATLYPNPHQGRFTLDLQALPTGSYQVDVLDLAGRRVYHTQLSGGQEHPLAPSLPMGSYIVRISGQSVNINLPMVKN</sequence>
<dbReference type="GO" id="GO:0005975">
    <property type="term" value="P:carbohydrate metabolic process"/>
    <property type="evidence" value="ECO:0007669"/>
    <property type="project" value="UniProtKB-ARBA"/>
</dbReference>
<dbReference type="EMBL" id="RWIT01000010">
    <property type="protein sequence ID" value="RSK47175.1"/>
    <property type="molecule type" value="Genomic_DNA"/>
</dbReference>
<dbReference type="InterPro" id="IPR047589">
    <property type="entry name" value="DUF11_rpt"/>
</dbReference>
<comment type="caution">
    <text evidence="3">The sequence shown here is derived from an EMBL/GenBank/DDBJ whole genome shotgun (WGS) entry which is preliminary data.</text>
</comment>
<name>A0A428KLF1_9BACT</name>
<gene>
    <name evidence="3" type="ORF">EI291_16415</name>
</gene>
<evidence type="ECO:0000256" key="1">
    <source>
        <dbReference type="SAM" id="MobiDB-lite"/>
    </source>
</evidence>
<dbReference type="Gene3D" id="2.60.40.10">
    <property type="entry name" value="Immunoglobulins"/>
    <property type="match status" value="1"/>
</dbReference>
<feature type="domain" description="DUF11" evidence="2">
    <location>
        <begin position="435"/>
        <end position="540"/>
    </location>
</feature>